<dbReference type="Proteomes" id="UP000001623">
    <property type="component" value="Chromosome"/>
</dbReference>
<dbReference type="RefSeq" id="WP_013894861.1">
    <property type="nucleotide sequence ID" value="NC_015675.1"/>
</dbReference>
<dbReference type="AlphaFoldDB" id="F7XZW3"/>
<reference evidence="1 2" key="1">
    <citation type="submission" date="2010-10" db="EMBL/GenBank/DDBJ databases">
        <title>Complete sequence of Mesorhizobium opportunistum WSM2075.</title>
        <authorList>
            <consortium name="US DOE Joint Genome Institute"/>
            <person name="Lucas S."/>
            <person name="Copeland A."/>
            <person name="Lapidus A."/>
            <person name="Cheng J.-F."/>
            <person name="Bruce D."/>
            <person name="Goodwin L."/>
            <person name="Pitluck S."/>
            <person name="Chertkov O."/>
            <person name="Misra M."/>
            <person name="Detter J.C."/>
            <person name="Han C."/>
            <person name="Tapia R."/>
            <person name="Land M."/>
            <person name="Hauser L."/>
            <person name="Kyrpides N."/>
            <person name="Ovchinnikova G."/>
            <person name="Mavrommatis K.M."/>
            <person name="Tiwari R.P."/>
            <person name="Howieson J.G."/>
            <person name="O'Hara G.W."/>
            <person name="Nandasena K.G."/>
            <person name="Woyke T."/>
        </authorList>
    </citation>
    <scope>NUCLEOTIDE SEQUENCE [LARGE SCALE GENOMIC DNA]</scope>
    <source>
        <strain evidence="2">LMG 24607 / HAMBI 3007 / WSM2075</strain>
    </source>
</reference>
<dbReference type="EMBL" id="CP002279">
    <property type="protein sequence ID" value="AEH88177.1"/>
    <property type="molecule type" value="Genomic_DNA"/>
</dbReference>
<name>F7XZW3_MESOW</name>
<dbReference type="KEGG" id="mop:Mesop_3735"/>
<sequence>MARLDACLECDEPFERATSREFCTPKCRKDWNNRRMKRGAELYDLYMAHRFDRATAKELRVFQAINRMASNFRLEDKAERAGRQSWRRPAAVLEERPYLRSVTTRVRMGRMG</sequence>
<accession>F7XZW3</accession>
<dbReference type="HOGENOM" id="CLU_157905_0_0_5"/>
<evidence type="ECO:0000313" key="2">
    <source>
        <dbReference type="Proteomes" id="UP000001623"/>
    </source>
</evidence>
<dbReference type="eggNOG" id="ENOG502ZHA8">
    <property type="taxonomic scope" value="Bacteria"/>
</dbReference>
<evidence type="ECO:0000313" key="1">
    <source>
        <dbReference type="EMBL" id="AEH88177.1"/>
    </source>
</evidence>
<gene>
    <name evidence="1" type="ordered locus">Mesop_3735</name>
</gene>
<proteinExistence type="predicted"/>
<organism evidence="1 2">
    <name type="scientific">Mesorhizobium opportunistum (strain LMG 24607 / HAMBI 3007 / WSM2075)</name>
    <dbReference type="NCBI Taxonomy" id="536019"/>
    <lineage>
        <taxon>Bacteria</taxon>
        <taxon>Pseudomonadati</taxon>
        <taxon>Pseudomonadota</taxon>
        <taxon>Alphaproteobacteria</taxon>
        <taxon>Hyphomicrobiales</taxon>
        <taxon>Phyllobacteriaceae</taxon>
        <taxon>Mesorhizobium</taxon>
    </lineage>
</organism>
<protein>
    <submittedName>
        <fullName evidence="1">Uncharacterized protein</fullName>
    </submittedName>
</protein>
<dbReference type="STRING" id="536019.Mesop_3735"/>